<reference evidence="4" key="1">
    <citation type="journal article" date="2021" name="PeerJ">
        <title>Extensive microbial diversity within the chicken gut microbiome revealed by metagenomics and culture.</title>
        <authorList>
            <person name="Gilroy R."/>
            <person name="Ravi A."/>
            <person name="Getino M."/>
            <person name="Pursley I."/>
            <person name="Horton D.L."/>
            <person name="Alikhan N.F."/>
            <person name="Baker D."/>
            <person name="Gharbi K."/>
            <person name="Hall N."/>
            <person name="Watson M."/>
            <person name="Adriaenssens E.M."/>
            <person name="Foster-Nyarko E."/>
            <person name="Jarju S."/>
            <person name="Secka A."/>
            <person name="Antonio M."/>
            <person name="Oren A."/>
            <person name="Chaudhuri R.R."/>
            <person name="La Ragione R."/>
            <person name="Hildebrand F."/>
            <person name="Pallen M.J."/>
        </authorList>
    </citation>
    <scope>NUCLEOTIDE SEQUENCE</scope>
    <source>
        <strain evidence="4">CHK185-5351</strain>
    </source>
</reference>
<dbReference type="SUPFAM" id="SSF55785">
    <property type="entry name" value="PYP-like sensor domain (PAS domain)"/>
    <property type="match status" value="1"/>
</dbReference>
<evidence type="ECO:0000313" key="4">
    <source>
        <dbReference type="EMBL" id="HJC14390.1"/>
    </source>
</evidence>
<feature type="domain" description="GGDEF" evidence="3">
    <location>
        <begin position="311"/>
        <end position="443"/>
    </location>
</feature>
<dbReference type="PANTHER" id="PTHR44757">
    <property type="entry name" value="DIGUANYLATE CYCLASE DGCP"/>
    <property type="match status" value="1"/>
</dbReference>
<evidence type="ECO:0000259" key="1">
    <source>
        <dbReference type="PROSITE" id="PS50112"/>
    </source>
</evidence>
<proteinExistence type="predicted"/>
<dbReference type="InterPro" id="IPR032710">
    <property type="entry name" value="NTF2-like_dom_sf"/>
</dbReference>
<dbReference type="PROSITE" id="PS50887">
    <property type="entry name" value="GGDEF"/>
    <property type="match status" value="1"/>
</dbReference>
<dbReference type="InterPro" id="IPR013655">
    <property type="entry name" value="PAS_fold_3"/>
</dbReference>
<organism evidence="4 5">
    <name type="scientific">Candidatus Fusicatenibacter intestinigallinarum</name>
    <dbReference type="NCBI Taxonomy" id="2838598"/>
    <lineage>
        <taxon>Bacteria</taxon>
        <taxon>Bacillati</taxon>
        <taxon>Bacillota</taxon>
        <taxon>Clostridia</taxon>
        <taxon>Lachnospirales</taxon>
        <taxon>Lachnospiraceae</taxon>
        <taxon>Fusicatenibacter</taxon>
    </lineage>
</organism>
<dbReference type="SUPFAM" id="SSF55073">
    <property type="entry name" value="Nucleotide cyclase"/>
    <property type="match status" value="1"/>
</dbReference>
<dbReference type="InterPro" id="IPR037401">
    <property type="entry name" value="SnoaL-like"/>
</dbReference>
<dbReference type="CDD" id="cd01949">
    <property type="entry name" value="GGDEF"/>
    <property type="match status" value="1"/>
</dbReference>
<dbReference type="AlphaFoldDB" id="A0A9D2N8C9"/>
<dbReference type="EC" id="2.7.7.65" evidence="4"/>
<dbReference type="InterPro" id="IPR000014">
    <property type="entry name" value="PAS"/>
</dbReference>
<dbReference type="PANTHER" id="PTHR44757:SF2">
    <property type="entry name" value="BIOFILM ARCHITECTURE MAINTENANCE PROTEIN MBAA"/>
    <property type="match status" value="1"/>
</dbReference>
<evidence type="ECO:0000259" key="3">
    <source>
        <dbReference type="PROSITE" id="PS50887"/>
    </source>
</evidence>
<dbReference type="Pfam" id="PF00990">
    <property type="entry name" value="GGDEF"/>
    <property type="match status" value="1"/>
</dbReference>
<keyword evidence="4" id="KW-0548">Nucleotidyltransferase</keyword>
<dbReference type="SUPFAM" id="SSF54427">
    <property type="entry name" value="NTF2-like"/>
    <property type="match status" value="1"/>
</dbReference>
<dbReference type="CDD" id="cd00130">
    <property type="entry name" value="PAS"/>
    <property type="match status" value="1"/>
</dbReference>
<dbReference type="Proteomes" id="UP000823849">
    <property type="component" value="Unassembled WGS sequence"/>
</dbReference>
<sequence>MEYRVRETLEKFFKSYMNERNLEKTLECVSEEIISVGTGEQEIAKNKSELAQLLKEEFSVNSSPVYFVMGNYTETVMHPEVCCAFCVLTVRMEDSHGDFYSMNTRFSAVCGIEQGQWKILSMHLSTPTAEQSEEEFFPLKYGREVVRKLSMESNRELIRLMTNTFPGGIIGGYLEKGFPLYVINDEMLGYLGYTYEELVRETKEMVIETIAPEDRDRVEQYVMEQVQETGSYEIQYRLLKKNGERMWVVDKGRKIVTEEGRDAIISVVIDISKSMKRQEMLQKEADHDALTGILNRKAAIRLIEASFEQDRDGVLFVMDIDDFKLLNDTWGHRAGDQVLTGFADILKKNSRTDDVCARLGGDEFLVYFPGLDREKTAAERAEMIRRQFRELNQGKYGEVQLSVTIGIAVRGGQETFDQMYSAADQALYQAKRTGKGSFLFSYREDADHT</sequence>
<reference evidence="4" key="2">
    <citation type="submission" date="2021-04" db="EMBL/GenBank/DDBJ databases">
        <authorList>
            <person name="Gilroy R."/>
        </authorList>
    </citation>
    <scope>NUCLEOTIDE SEQUENCE</scope>
    <source>
        <strain evidence="4">CHK185-5351</strain>
    </source>
</reference>
<dbReference type="Gene3D" id="3.30.450.20">
    <property type="entry name" value="PAS domain"/>
    <property type="match status" value="1"/>
</dbReference>
<name>A0A9D2N8C9_9FIRM</name>
<feature type="domain" description="PAS" evidence="1">
    <location>
        <begin position="183"/>
        <end position="230"/>
    </location>
</feature>
<keyword evidence="4" id="KW-0808">Transferase</keyword>
<dbReference type="Gene3D" id="3.10.450.50">
    <property type="match status" value="1"/>
</dbReference>
<dbReference type="GO" id="GO:0052621">
    <property type="term" value="F:diguanylate cyclase activity"/>
    <property type="evidence" value="ECO:0007669"/>
    <property type="project" value="UniProtKB-EC"/>
</dbReference>
<protein>
    <submittedName>
        <fullName evidence="4">Diguanylate cyclase</fullName>
        <ecNumber evidence="4">2.7.7.65</ecNumber>
    </submittedName>
</protein>
<dbReference type="PROSITE" id="PS50113">
    <property type="entry name" value="PAC"/>
    <property type="match status" value="1"/>
</dbReference>
<dbReference type="InterPro" id="IPR035965">
    <property type="entry name" value="PAS-like_dom_sf"/>
</dbReference>
<dbReference type="SMART" id="SM00267">
    <property type="entry name" value="GGDEF"/>
    <property type="match status" value="1"/>
</dbReference>
<dbReference type="InterPro" id="IPR052155">
    <property type="entry name" value="Biofilm_reg_signaling"/>
</dbReference>
<dbReference type="InterPro" id="IPR000160">
    <property type="entry name" value="GGDEF_dom"/>
</dbReference>
<dbReference type="PROSITE" id="PS50112">
    <property type="entry name" value="PAS"/>
    <property type="match status" value="1"/>
</dbReference>
<dbReference type="Pfam" id="PF13474">
    <property type="entry name" value="SnoaL_3"/>
    <property type="match status" value="1"/>
</dbReference>
<feature type="domain" description="PAC" evidence="2">
    <location>
        <begin position="232"/>
        <end position="283"/>
    </location>
</feature>
<dbReference type="InterPro" id="IPR001610">
    <property type="entry name" value="PAC"/>
</dbReference>
<dbReference type="Gene3D" id="3.30.70.270">
    <property type="match status" value="1"/>
</dbReference>
<dbReference type="SMART" id="SM00086">
    <property type="entry name" value="PAC"/>
    <property type="match status" value="1"/>
</dbReference>
<dbReference type="InterPro" id="IPR029787">
    <property type="entry name" value="Nucleotide_cyclase"/>
</dbReference>
<accession>A0A9D2N8C9</accession>
<comment type="caution">
    <text evidence="4">The sequence shown here is derived from an EMBL/GenBank/DDBJ whole genome shotgun (WGS) entry which is preliminary data.</text>
</comment>
<evidence type="ECO:0000259" key="2">
    <source>
        <dbReference type="PROSITE" id="PS50113"/>
    </source>
</evidence>
<dbReference type="NCBIfam" id="TIGR00229">
    <property type="entry name" value="sensory_box"/>
    <property type="match status" value="1"/>
</dbReference>
<dbReference type="InterPro" id="IPR043128">
    <property type="entry name" value="Rev_trsase/Diguanyl_cyclase"/>
</dbReference>
<dbReference type="InterPro" id="IPR000700">
    <property type="entry name" value="PAS-assoc_C"/>
</dbReference>
<dbReference type="NCBIfam" id="TIGR00254">
    <property type="entry name" value="GGDEF"/>
    <property type="match status" value="1"/>
</dbReference>
<evidence type="ECO:0000313" key="5">
    <source>
        <dbReference type="Proteomes" id="UP000823849"/>
    </source>
</evidence>
<dbReference type="Pfam" id="PF08447">
    <property type="entry name" value="PAS_3"/>
    <property type="match status" value="1"/>
</dbReference>
<dbReference type="EMBL" id="DWWU01000006">
    <property type="protein sequence ID" value="HJC14390.1"/>
    <property type="molecule type" value="Genomic_DNA"/>
</dbReference>
<gene>
    <name evidence="4" type="ORF">H9705_01000</name>
</gene>